<evidence type="ECO:0000313" key="1">
    <source>
        <dbReference type="EMBL" id="SCW68897.1"/>
    </source>
</evidence>
<accession>A0A1G4SIY6</accession>
<keyword evidence="2" id="KW-1185">Reference proteome</keyword>
<protein>
    <submittedName>
        <fullName evidence="1">Uncharacterized nucleotidyltransferase</fullName>
    </submittedName>
</protein>
<keyword evidence="1" id="KW-0808">Transferase</keyword>
<organism evidence="1 2">
    <name type="scientific">Ancylobacter rudongensis</name>
    <dbReference type="NCBI Taxonomy" id="177413"/>
    <lineage>
        <taxon>Bacteria</taxon>
        <taxon>Pseudomonadati</taxon>
        <taxon>Pseudomonadota</taxon>
        <taxon>Alphaproteobacteria</taxon>
        <taxon>Hyphomicrobiales</taxon>
        <taxon>Xanthobacteraceae</taxon>
        <taxon>Ancylobacter</taxon>
    </lineage>
</organism>
<gene>
    <name evidence="1" type="ORF">SAMN05660859_2238</name>
</gene>
<dbReference type="InterPro" id="IPR039498">
    <property type="entry name" value="NTP_transf_5"/>
</dbReference>
<evidence type="ECO:0000313" key="2">
    <source>
        <dbReference type="Proteomes" id="UP000198889"/>
    </source>
</evidence>
<sequence>MPGSEGFNTVGAAPEAPAPNLVPNVALQQLSGSAMPRRNTALESLRQLCALVSPFSTRDQLLADWPSDPPWQALLAQADTHRLLPALSVALARHGLEDRVDADVADILAAVADWNTERNEGFRRQMRVLSAAFNAAGLEPVWLKGALTLLPAHGPADGRLMMDLDVWFAGESRQRAAMAVLRGLGYASESEVAGPRHYPPFFHPGEMARVELHCTIVGPHEALLPVDVAAAGVESLDWDGLRIARLDPLSRVLCSLAQCTSPDSERLATAEVPLMKALDFATRIHDDFGGVVPPALIARVRETGWERSTQRLLTLTESFFGLPNPLASDPALVRMLERITSWPRWHHSLKAFRSLFGAGGRMVLANPRRAPAMVSHYVARLIAPGAPKER</sequence>
<dbReference type="Pfam" id="PF14907">
    <property type="entry name" value="NTP_transf_5"/>
    <property type="match status" value="1"/>
</dbReference>
<name>A0A1G4SIY6_9HYPH</name>
<dbReference type="EMBL" id="FMTP01000003">
    <property type="protein sequence ID" value="SCW68897.1"/>
    <property type="molecule type" value="Genomic_DNA"/>
</dbReference>
<reference evidence="2" key="1">
    <citation type="submission" date="2016-10" db="EMBL/GenBank/DDBJ databases">
        <authorList>
            <person name="Varghese N."/>
            <person name="Submissions S."/>
        </authorList>
    </citation>
    <scope>NUCLEOTIDE SEQUENCE [LARGE SCALE GENOMIC DNA]</scope>
    <source>
        <strain evidence="2">CGMCC 1.1761</strain>
    </source>
</reference>
<dbReference type="AlphaFoldDB" id="A0A1G4SIY6"/>
<dbReference type="STRING" id="177413.SAMN05660859_2238"/>
<dbReference type="GO" id="GO:0016740">
    <property type="term" value="F:transferase activity"/>
    <property type="evidence" value="ECO:0007669"/>
    <property type="project" value="UniProtKB-KW"/>
</dbReference>
<proteinExistence type="predicted"/>
<dbReference type="Proteomes" id="UP000198889">
    <property type="component" value="Unassembled WGS sequence"/>
</dbReference>